<dbReference type="WBParaSite" id="ALUE_0000687601-mRNA-1">
    <property type="protein sequence ID" value="ALUE_0000687601-mRNA-1"/>
    <property type="gene ID" value="ALUE_0000687601"/>
</dbReference>
<organism evidence="1 2">
    <name type="scientific">Ascaris lumbricoides</name>
    <name type="common">Giant roundworm</name>
    <dbReference type="NCBI Taxonomy" id="6252"/>
    <lineage>
        <taxon>Eukaryota</taxon>
        <taxon>Metazoa</taxon>
        <taxon>Ecdysozoa</taxon>
        <taxon>Nematoda</taxon>
        <taxon>Chromadorea</taxon>
        <taxon>Rhabditida</taxon>
        <taxon>Spirurina</taxon>
        <taxon>Ascaridomorpha</taxon>
        <taxon>Ascaridoidea</taxon>
        <taxon>Ascarididae</taxon>
        <taxon>Ascaris</taxon>
    </lineage>
</organism>
<evidence type="ECO:0000313" key="1">
    <source>
        <dbReference type="Proteomes" id="UP000036681"/>
    </source>
</evidence>
<dbReference type="Proteomes" id="UP000036681">
    <property type="component" value="Unplaced"/>
</dbReference>
<keyword evidence="1" id="KW-1185">Reference proteome</keyword>
<reference evidence="2" key="1">
    <citation type="submission" date="2017-02" db="UniProtKB">
        <authorList>
            <consortium name="WormBaseParasite"/>
        </authorList>
    </citation>
    <scope>IDENTIFICATION</scope>
</reference>
<evidence type="ECO:0000313" key="2">
    <source>
        <dbReference type="WBParaSite" id="ALUE_0000687601-mRNA-1"/>
    </source>
</evidence>
<sequence length="72" mass="7569">MSVGPGHFQVDPSVTHFLAATDFKAQIRAVVIAVQGSPSKWRLSCSGQRVANECGEIAALNGFPANESPNVT</sequence>
<name>A0A0M3HVC4_ASCLU</name>
<proteinExistence type="predicted"/>
<protein>
    <submittedName>
        <fullName evidence="2">Cupin</fullName>
    </submittedName>
</protein>
<accession>A0A0M3HVC4</accession>
<dbReference type="AlphaFoldDB" id="A0A0M3HVC4"/>